<dbReference type="Proteomes" id="UP000031675">
    <property type="component" value="Unassembled WGS sequence"/>
</dbReference>
<name>A0A0C2G5K1_9ACTN</name>
<keyword evidence="3" id="KW-1185">Reference proteome</keyword>
<dbReference type="AlphaFoldDB" id="A0A0C2G5K1"/>
<dbReference type="SUPFAM" id="SSF50800">
    <property type="entry name" value="PK beta-barrel domain-like"/>
    <property type="match status" value="1"/>
</dbReference>
<feature type="domain" description="MOSC" evidence="1">
    <location>
        <begin position="29"/>
        <end position="163"/>
    </location>
</feature>
<accession>A0A0C2G5K1</accession>
<dbReference type="InterPro" id="IPR052353">
    <property type="entry name" value="Benzoxazolinone_Detox_Enz"/>
</dbReference>
<protein>
    <submittedName>
        <fullName evidence="2">Sulfurase</fullName>
    </submittedName>
</protein>
<evidence type="ECO:0000259" key="1">
    <source>
        <dbReference type="PROSITE" id="PS51340"/>
    </source>
</evidence>
<dbReference type="PANTHER" id="PTHR30212">
    <property type="entry name" value="PROTEIN YIIM"/>
    <property type="match status" value="1"/>
</dbReference>
<gene>
    <name evidence="2" type="ORF">LP52_12675</name>
</gene>
<organism evidence="2 3">
    <name type="scientific">Streptomonospora alba</name>
    <dbReference type="NCBI Taxonomy" id="183763"/>
    <lineage>
        <taxon>Bacteria</taxon>
        <taxon>Bacillati</taxon>
        <taxon>Actinomycetota</taxon>
        <taxon>Actinomycetes</taxon>
        <taxon>Streptosporangiales</taxon>
        <taxon>Nocardiopsidaceae</taxon>
        <taxon>Streptomonospora</taxon>
    </lineage>
</organism>
<reference evidence="3" key="1">
    <citation type="journal article" date="2015" name="Chem. Biol.">
        <title>Structure, bioactivity, and resistance mechanism of streptomonomicin, an unusual lasso Peptide from an understudied halophilic actinomycete.</title>
        <authorList>
            <person name="Metelev M."/>
            <person name="Tietz J.I."/>
            <person name="Melby J.O."/>
            <person name="Blair P.M."/>
            <person name="Zhu L."/>
            <person name="Livnat I."/>
            <person name="Severinov K."/>
            <person name="Mitchell D.A."/>
        </authorList>
    </citation>
    <scope>NUCLEOTIDE SEQUENCE [LARGE SCALE GENOMIC DNA]</scope>
    <source>
        <strain evidence="3">YIM 90003</strain>
    </source>
</reference>
<dbReference type="EMBL" id="JROO01000023">
    <property type="protein sequence ID" value="KIH98548.1"/>
    <property type="molecule type" value="Genomic_DNA"/>
</dbReference>
<dbReference type="InterPro" id="IPR005302">
    <property type="entry name" value="MoCF_Sase_C"/>
</dbReference>
<dbReference type="PANTHER" id="PTHR30212:SF2">
    <property type="entry name" value="PROTEIN YIIM"/>
    <property type="match status" value="1"/>
</dbReference>
<dbReference type="STRING" id="183763.LP52_12675"/>
<comment type="caution">
    <text evidence="2">The sequence shown here is derived from an EMBL/GenBank/DDBJ whole genome shotgun (WGS) entry which is preliminary data.</text>
</comment>
<dbReference type="GO" id="GO:0030170">
    <property type="term" value="F:pyridoxal phosphate binding"/>
    <property type="evidence" value="ECO:0007669"/>
    <property type="project" value="InterPro"/>
</dbReference>
<dbReference type="PROSITE" id="PS51340">
    <property type="entry name" value="MOSC"/>
    <property type="match status" value="1"/>
</dbReference>
<evidence type="ECO:0000313" key="3">
    <source>
        <dbReference type="Proteomes" id="UP000031675"/>
    </source>
</evidence>
<dbReference type="Gene3D" id="2.40.33.20">
    <property type="entry name" value="PK beta-barrel domain-like"/>
    <property type="match status" value="1"/>
</dbReference>
<sequence length="219" mass="23614">MPHIASVSTGRAVGAAWAGRLKRTAIDKRPVAGPVAVRTHGLDGDEQADRANHGGADKAVYAYAREDLDLWQERLGRPLADGVFGENLTTRGIDLTAALIGERWRVGPVLLEAALPRTPCGVFRSWMEEVGWVKRFTQEGRTGVYLRVLAEGEISAGEEIAVEHRPAHGIAVAAAFRARYERDGELLRRVLDIPGRSAVWEEAAADVGVHVAGGERAPG</sequence>
<dbReference type="GO" id="GO:0003824">
    <property type="term" value="F:catalytic activity"/>
    <property type="evidence" value="ECO:0007669"/>
    <property type="project" value="InterPro"/>
</dbReference>
<dbReference type="RefSeq" id="WP_040273531.1">
    <property type="nucleotide sequence ID" value="NZ_JROO01000023.1"/>
</dbReference>
<dbReference type="InterPro" id="IPR011037">
    <property type="entry name" value="Pyrv_Knase-like_insert_dom_sf"/>
</dbReference>
<dbReference type="Pfam" id="PF03473">
    <property type="entry name" value="MOSC"/>
    <property type="match status" value="1"/>
</dbReference>
<dbReference type="GO" id="GO:0030151">
    <property type="term" value="F:molybdenum ion binding"/>
    <property type="evidence" value="ECO:0007669"/>
    <property type="project" value="InterPro"/>
</dbReference>
<evidence type="ECO:0000313" key="2">
    <source>
        <dbReference type="EMBL" id="KIH98548.1"/>
    </source>
</evidence>
<dbReference type="OrthoDB" id="9801223at2"/>
<proteinExistence type="predicted"/>